<dbReference type="NCBIfam" id="NF012211">
    <property type="entry name" value="tand_rpt_95"/>
    <property type="match status" value="2"/>
</dbReference>
<dbReference type="RefSeq" id="WP_187464764.1">
    <property type="nucleotide sequence ID" value="NZ_JACSIT010000031.1"/>
</dbReference>
<dbReference type="Gene3D" id="2.60.40.2810">
    <property type="match status" value="2"/>
</dbReference>
<name>A0A923TBI2_9BACT</name>
<comment type="caution">
    <text evidence="1">The sequence shown here is derived from an EMBL/GenBank/DDBJ whole genome shotgun (WGS) entry which is preliminary data.</text>
</comment>
<dbReference type="Gene3D" id="2.60.40.3440">
    <property type="match status" value="1"/>
</dbReference>
<dbReference type="InterPro" id="IPR028974">
    <property type="entry name" value="TSP_type-3_rpt"/>
</dbReference>
<organism evidence="1 2">
    <name type="scientific">Neolewinella lacunae</name>
    <dbReference type="NCBI Taxonomy" id="1517758"/>
    <lineage>
        <taxon>Bacteria</taxon>
        <taxon>Pseudomonadati</taxon>
        <taxon>Bacteroidota</taxon>
        <taxon>Saprospiria</taxon>
        <taxon>Saprospirales</taxon>
        <taxon>Lewinellaceae</taxon>
        <taxon>Neolewinella</taxon>
    </lineage>
</organism>
<feature type="non-terminal residue" evidence="1">
    <location>
        <position position="1"/>
    </location>
</feature>
<proteinExistence type="predicted"/>
<protein>
    <submittedName>
        <fullName evidence="1">Tandem-95 repeat protein</fullName>
    </submittedName>
</protein>
<dbReference type="AlphaFoldDB" id="A0A923TBI2"/>
<dbReference type="Gene3D" id="4.10.1080.10">
    <property type="entry name" value="TSP type-3 repeat"/>
    <property type="match status" value="1"/>
</dbReference>
<dbReference type="GO" id="GO:0005509">
    <property type="term" value="F:calcium ion binding"/>
    <property type="evidence" value="ECO:0007669"/>
    <property type="project" value="InterPro"/>
</dbReference>
<reference evidence="1" key="1">
    <citation type="submission" date="2020-08" db="EMBL/GenBank/DDBJ databases">
        <title>Lewinella bacteria from marine environments.</title>
        <authorList>
            <person name="Zhong Y."/>
        </authorList>
    </citation>
    <scope>NUCLEOTIDE SEQUENCE</scope>
    <source>
        <strain evidence="1">KCTC 42187</strain>
    </source>
</reference>
<dbReference type="EMBL" id="JACSIT010000031">
    <property type="protein sequence ID" value="MBC6992622.1"/>
    <property type="molecule type" value="Genomic_DNA"/>
</dbReference>
<accession>A0A923TBI2</accession>
<dbReference type="Proteomes" id="UP000650081">
    <property type="component" value="Unassembled WGS sequence"/>
</dbReference>
<gene>
    <name evidence="1" type="ORF">H9S92_00455</name>
</gene>
<evidence type="ECO:0000313" key="1">
    <source>
        <dbReference type="EMBL" id="MBC6992622.1"/>
    </source>
</evidence>
<dbReference type="Pfam" id="PF17963">
    <property type="entry name" value="Big_9"/>
    <property type="match status" value="3"/>
</dbReference>
<sequence length="672" mass="71161">GISIATYLNGAFVESFTANDPLVRVTLLSGSADVAFIGFPSTAAFNEVRISVGGLINASVLGDFIVYYAYVRADSDGDGVPDCLDKCCAGDDQLDGDGNGIPDACDGMPVAVNDTFELFVEDPVVLDVLANDDFGPDLPGTNAIRIVLLPENGVATVNDNGTPADPTDDFIDYLPAAGYQGVDSLRYLIEDSNGSTDTATVSIIIQLNTPPDAVDDSVIGQEDTPLVIAVLNNDTDPDGPDTLLTVVQGVVNGDLMLNADGTFTYTPDGDFNGLDSFRYSYCDNGVPSLCDTATVNISISPINDLPLAEDDMAITDEGVATNIPVLVNDNFGGDGPSGGEIIVTMPPANGDATVNNAGTPNDPTDDTVDYTPAVGFSGADSFEYQICDADGDCDSATVMVTVNQVCIIIEAFLFLEGALVNPQTGTYQTSMRTTLNDSRLLPGQFSENPFTGDIYTPPLGATGQVYNIAPWNYLGPEGNAYDSGGNAAMASANYPVGVVDWVLVSLRSNPLNVNESFCRQAALLFSDGHIELVNNSGCCNLDMSQSYYLVVEHRNHLLAMSHQAVAVANGVISYDFRDKQSYLNDPFGAGNLVGQKEVIPGFFALFAGNGDQSSLGTEDTDITVADFSKWFNNGPESQEYNLVDYNMDGDISSLDFELWLSNSPLNSTVPRD</sequence>
<dbReference type="InterPro" id="IPR018247">
    <property type="entry name" value="EF_Hand_1_Ca_BS"/>
</dbReference>
<evidence type="ECO:0000313" key="2">
    <source>
        <dbReference type="Proteomes" id="UP000650081"/>
    </source>
</evidence>
<keyword evidence="2" id="KW-1185">Reference proteome</keyword>
<dbReference type="PROSITE" id="PS00018">
    <property type="entry name" value="EF_HAND_1"/>
    <property type="match status" value="1"/>
</dbReference>